<dbReference type="Gene3D" id="3.40.50.1010">
    <property type="entry name" value="5'-nuclease"/>
    <property type="match status" value="1"/>
</dbReference>
<name>A0A8T8KFB5_9EURY</name>
<dbReference type="AlphaFoldDB" id="A0A8T8KFB5"/>
<dbReference type="GO" id="GO:0004521">
    <property type="term" value="F:RNA endonuclease activity"/>
    <property type="evidence" value="ECO:0007669"/>
    <property type="project" value="InterPro"/>
</dbReference>
<dbReference type="PANTHER" id="PTHR42188:SF1">
    <property type="entry name" value="23S RRNA-SPECIFIC ENDONUCLEASE VAPC20"/>
    <property type="match status" value="1"/>
</dbReference>
<dbReference type="RefSeq" id="WP_211532928.1">
    <property type="nucleotide sequence ID" value="NZ_CP058560.1"/>
</dbReference>
<proteinExistence type="predicted"/>
<evidence type="ECO:0000313" key="2">
    <source>
        <dbReference type="EMBL" id="QUH23971.1"/>
    </source>
</evidence>
<gene>
    <name evidence="2" type="ORF">HYG87_09480</name>
</gene>
<dbReference type="InterPro" id="IPR039018">
    <property type="entry name" value="VapC20-like"/>
</dbReference>
<dbReference type="OrthoDB" id="41298at2157"/>
<keyword evidence="3" id="KW-1185">Reference proteome</keyword>
<dbReference type="InterPro" id="IPR029060">
    <property type="entry name" value="PIN-like_dom_sf"/>
</dbReference>
<dbReference type="KEGG" id="meme:HYG87_09480"/>
<dbReference type="SUPFAM" id="SSF88723">
    <property type="entry name" value="PIN domain-like"/>
    <property type="match status" value="1"/>
</dbReference>
<dbReference type="EMBL" id="CP058560">
    <property type="protein sequence ID" value="QUH23971.1"/>
    <property type="molecule type" value="Genomic_DNA"/>
</dbReference>
<dbReference type="GeneID" id="64820995"/>
<sequence length="131" mass="15125">MIFIDSSFFIAAINKKDQWHQKAGEILPIIKNEEKIISELILSESVTLIGSLFGGKTGIKLFNYILDNHEIHYLDKNLIFDAMEIFLKYDGTLSFADSVSVQIMKDLQIEKIVSFDSDFDKVKKIRRIYSE</sequence>
<dbReference type="Pfam" id="PF01850">
    <property type="entry name" value="PIN"/>
    <property type="match status" value="1"/>
</dbReference>
<dbReference type="InterPro" id="IPR002716">
    <property type="entry name" value="PIN_dom"/>
</dbReference>
<dbReference type="Proteomes" id="UP000681041">
    <property type="component" value="Chromosome"/>
</dbReference>
<dbReference type="GO" id="GO:0016075">
    <property type="term" value="P:rRNA catabolic process"/>
    <property type="evidence" value="ECO:0007669"/>
    <property type="project" value="TreeGrafter"/>
</dbReference>
<protein>
    <submittedName>
        <fullName evidence="2">PIN domain-containing protein</fullName>
    </submittedName>
</protein>
<feature type="domain" description="PIN" evidence="1">
    <location>
        <begin position="2"/>
        <end position="124"/>
    </location>
</feature>
<reference evidence="2" key="1">
    <citation type="submission" date="2020-07" db="EMBL/GenBank/DDBJ databases">
        <title>Methanobacterium. sp. MethCan genome.</title>
        <authorList>
            <person name="Postec A."/>
            <person name="Quemeneur M."/>
        </authorList>
    </citation>
    <scope>NUCLEOTIDE SEQUENCE</scope>
    <source>
        <strain evidence="2">MethCAN</strain>
    </source>
</reference>
<accession>A0A8T8KFB5</accession>
<evidence type="ECO:0000259" key="1">
    <source>
        <dbReference type="Pfam" id="PF01850"/>
    </source>
</evidence>
<organism evidence="2 3">
    <name type="scientific">Methanobacterium alkalithermotolerans</name>
    <dbReference type="NCBI Taxonomy" id="2731220"/>
    <lineage>
        <taxon>Archaea</taxon>
        <taxon>Methanobacteriati</taxon>
        <taxon>Methanobacteriota</taxon>
        <taxon>Methanomada group</taxon>
        <taxon>Methanobacteria</taxon>
        <taxon>Methanobacteriales</taxon>
        <taxon>Methanobacteriaceae</taxon>
        <taxon>Methanobacterium</taxon>
    </lineage>
</organism>
<evidence type="ECO:0000313" key="3">
    <source>
        <dbReference type="Proteomes" id="UP000681041"/>
    </source>
</evidence>
<dbReference type="PANTHER" id="PTHR42188">
    <property type="entry name" value="23S RRNA-SPECIFIC ENDONUCLEASE VAPC20"/>
    <property type="match status" value="1"/>
</dbReference>